<evidence type="ECO:0000313" key="3">
    <source>
        <dbReference type="WBParaSite" id="TMUE_2000007506.1"/>
    </source>
</evidence>
<keyword evidence="1" id="KW-0472">Membrane</keyword>
<dbReference type="WBParaSite" id="TMUE_2000007506.1">
    <property type="protein sequence ID" value="TMUE_2000007506.1"/>
    <property type="gene ID" value="WBGene00291204"/>
</dbReference>
<reference evidence="3" key="1">
    <citation type="submission" date="2019-12" db="UniProtKB">
        <authorList>
            <consortium name="WormBaseParasite"/>
        </authorList>
    </citation>
    <scope>IDENTIFICATION</scope>
</reference>
<name>A0A5S6QJG7_TRIMR</name>
<keyword evidence="1" id="KW-0812">Transmembrane</keyword>
<evidence type="ECO:0000313" key="2">
    <source>
        <dbReference type="Proteomes" id="UP000046395"/>
    </source>
</evidence>
<keyword evidence="2" id="KW-1185">Reference proteome</keyword>
<sequence>MNTVTQIWLLYESFANRTPSGPCPRGRGELSNRQSEAASLNQSTVALGKRLRRIMSLKVVAFVILLVSVLAEAKGPLAMARYGRAALPRYGKRMEISNGPEYFRDDILEYRNNMCVYTGYEDLYRCSPVT</sequence>
<accession>A0A5S6QJG7</accession>
<proteinExistence type="predicted"/>
<evidence type="ECO:0000256" key="1">
    <source>
        <dbReference type="SAM" id="Phobius"/>
    </source>
</evidence>
<feature type="transmembrane region" description="Helical" evidence="1">
    <location>
        <begin position="54"/>
        <end position="71"/>
    </location>
</feature>
<dbReference type="AlphaFoldDB" id="A0A5S6QJG7"/>
<organism evidence="2 3">
    <name type="scientific">Trichuris muris</name>
    <name type="common">Mouse whipworm</name>
    <dbReference type="NCBI Taxonomy" id="70415"/>
    <lineage>
        <taxon>Eukaryota</taxon>
        <taxon>Metazoa</taxon>
        <taxon>Ecdysozoa</taxon>
        <taxon>Nematoda</taxon>
        <taxon>Enoplea</taxon>
        <taxon>Dorylaimia</taxon>
        <taxon>Trichinellida</taxon>
        <taxon>Trichuridae</taxon>
        <taxon>Trichuris</taxon>
    </lineage>
</organism>
<protein>
    <submittedName>
        <fullName evidence="3">Uncharacterized protein</fullName>
    </submittedName>
</protein>
<dbReference type="Proteomes" id="UP000046395">
    <property type="component" value="Unassembled WGS sequence"/>
</dbReference>
<keyword evidence="1" id="KW-1133">Transmembrane helix</keyword>